<evidence type="ECO:0000259" key="3">
    <source>
        <dbReference type="SMART" id="SM00835"/>
    </source>
</evidence>
<feature type="compositionally biased region" description="Acidic residues" evidence="1">
    <location>
        <begin position="468"/>
        <end position="487"/>
    </location>
</feature>
<keyword evidence="2" id="KW-0812">Transmembrane</keyword>
<feature type="region of interest" description="Disordered" evidence="1">
    <location>
        <begin position="456"/>
        <end position="514"/>
    </location>
</feature>
<accession>A0ABM4VAI7</accession>
<feature type="compositionally biased region" description="Basic and acidic residues" evidence="1">
    <location>
        <begin position="488"/>
        <end position="514"/>
    </location>
</feature>
<keyword evidence="2" id="KW-0472">Membrane</keyword>
<dbReference type="SMART" id="SM00835">
    <property type="entry name" value="Cupin_1"/>
    <property type="match status" value="1"/>
</dbReference>
<feature type="compositionally biased region" description="Basic and acidic residues" evidence="1">
    <location>
        <begin position="456"/>
        <end position="466"/>
    </location>
</feature>
<dbReference type="GeneID" id="140011483"/>
<protein>
    <submittedName>
        <fullName evidence="5">Vicilin-like seed storage protein At4g36700</fullName>
    </submittedName>
</protein>
<organism evidence="4 5">
    <name type="scientific">Coffea arabica</name>
    <name type="common">Arabian coffee</name>
    <dbReference type="NCBI Taxonomy" id="13443"/>
    <lineage>
        <taxon>Eukaryota</taxon>
        <taxon>Viridiplantae</taxon>
        <taxon>Streptophyta</taxon>
        <taxon>Embryophyta</taxon>
        <taxon>Tracheophyta</taxon>
        <taxon>Spermatophyta</taxon>
        <taxon>Magnoliopsida</taxon>
        <taxon>eudicotyledons</taxon>
        <taxon>Gunneridae</taxon>
        <taxon>Pentapetalae</taxon>
        <taxon>asterids</taxon>
        <taxon>lamiids</taxon>
        <taxon>Gentianales</taxon>
        <taxon>Rubiaceae</taxon>
        <taxon>Ixoroideae</taxon>
        <taxon>Gardenieae complex</taxon>
        <taxon>Bertiereae - Coffeeae clade</taxon>
        <taxon>Coffeeae</taxon>
        <taxon>Coffea</taxon>
    </lineage>
</organism>
<dbReference type="Gene3D" id="2.60.120.10">
    <property type="entry name" value="Jelly Rolls"/>
    <property type="match status" value="2"/>
</dbReference>
<evidence type="ECO:0000256" key="2">
    <source>
        <dbReference type="SAM" id="Phobius"/>
    </source>
</evidence>
<dbReference type="PANTHER" id="PTHR31189:SF7">
    <property type="entry name" value="OS03G0197300 PROTEIN"/>
    <property type="match status" value="1"/>
</dbReference>
<dbReference type="InterPro" id="IPR050253">
    <property type="entry name" value="Seed_Storage-Functional"/>
</dbReference>
<feature type="domain" description="Cupin type-1" evidence="3">
    <location>
        <begin position="272"/>
        <end position="430"/>
    </location>
</feature>
<proteinExistence type="predicted"/>
<dbReference type="InterPro" id="IPR011051">
    <property type="entry name" value="RmlC_Cupin_sf"/>
</dbReference>
<dbReference type="RefSeq" id="XP_071916544.1">
    <property type="nucleotide sequence ID" value="XM_072060443.1"/>
</dbReference>
<dbReference type="CDD" id="cd02244">
    <property type="entry name" value="cupin_7S_vicilin-like_N"/>
    <property type="match status" value="1"/>
</dbReference>
<feature type="transmembrane region" description="Helical" evidence="2">
    <location>
        <begin position="114"/>
        <end position="135"/>
    </location>
</feature>
<dbReference type="PANTHER" id="PTHR31189">
    <property type="entry name" value="OS03G0336100 PROTEIN-RELATED"/>
    <property type="match status" value="1"/>
</dbReference>
<dbReference type="Pfam" id="PF00190">
    <property type="entry name" value="Cupin_1"/>
    <property type="match status" value="1"/>
</dbReference>
<dbReference type="Proteomes" id="UP001652660">
    <property type="component" value="Chromosome 7e"/>
</dbReference>
<evidence type="ECO:0000313" key="4">
    <source>
        <dbReference type="Proteomes" id="UP001652660"/>
    </source>
</evidence>
<feature type="transmembrane region" description="Helical" evidence="2">
    <location>
        <begin position="42"/>
        <end position="65"/>
    </location>
</feature>
<evidence type="ECO:0000256" key="1">
    <source>
        <dbReference type="SAM" id="MobiDB-lite"/>
    </source>
</evidence>
<dbReference type="InterPro" id="IPR006045">
    <property type="entry name" value="Cupin_1"/>
</dbReference>
<gene>
    <name evidence="5" type="primary">LOC140011483</name>
</gene>
<reference evidence="5" key="1">
    <citation type="submission" date="2025-08" db="UniProtKB">
        <authorList>
            <consortium name="RefSeq"/>
        </authorList>
    </citation>
    <scope>IDENTIFICATION</scope>
    <source>
        <tissue evidence="5">Leaves</tissue>
    </source>
</reference>
<sequence length="514" mass="58108">MAKPRRFVAFFVMSPLFIHSTPPLPSLHFRHLAQKMSQKIFMISPFSFIICLILVLCFTCINVGAASDEESESYLGSLVKKKDERKLISSSEYGEISGVSVRERTDLSYHLQFITLKPFALFLPVVLHANMVFYVQTGSGKLSYTNEAGRMLTKTLRQGHTLELNPGTIFFMEAIHCVDELRVYAIFGNLREHFRGPATTAPYSSFRHLILGFDKMILQLTFKVPEDVIKEIMNKPNPPAIVSSVSGTMEKLWDLEARFIKELTRSTGPNLLNMLGLERDCGNHNGWRTTSNKKKLPFFKGFKGSNFGVSVTNLTRGSMVAPHWNQMATEIVIVLQGKGIVLVVCSSIFAKQNECKNMRFQVGEGDVFVVPRFHPAAQMSFSDETFVFMRFSTTRKKISHQYLVGKTSIFKTLGKRILAASLGVNETIADMFMASQRESVVLDCNLCAEEELRMMEEETERAKQTEPETPEAEVEAGEGTEKPEEESGEGKDRPEKPEARAREYENEDTIKEKR</sequence>
<dbReference type="SUPFAM" id="SSF51182">
    <property type="entry name" value="RmlC-like cupins"/>
    <property type="match status" value="1"/>
</dbReference>
<name>A0ABM4VAI7_COFAR</name>
<dbReference type="CDD" id="cd02245">
    <property type="entry name" value="cupin_7S_vicilin-like_C"/>
    <property type="match status" value="1"/>
</dbReference>
<keyword evidence="2" id="KW-1133">Transmembrane helix</keyword>
<evidence type="ECO:0000313" key="5">
    <source>
        <dbReference type="RefSeq" id="XP_071916544.1"/>
    </source>
</evidence>
<dbReference type="InterPro" id="IPR014710">
    <property type="entry name" value="RmlC-like_jellyroll"/>
</dbReference>
<keyword evidence="4" id="KW-1185">Reference proteome</keyword>